<keyword evidence="3" id="KW-1185">Reference proteome</keyword>
<evidence type="ECO:0000313" key="3">
    <source>
        <dbReference type="Proteomes" id="UP001328107"/>
    </source>
</evidence>
<comment type="caution">
    <text evidence="2">The sequence shown here is derived from an EMBL/GenBank/DDBJ whole genome shotgun (WGS) entry which is preliminary data.</text>
</comment>
<evidence type="ECO:0000256" key="1">
    <source>
        <dbReference type="SAM" id="MobiDB-lite"/>
    </source>
</evidence>
<organism evidence="2 3">
    <name type="scientific">Pristionchus mayeri</name>
    <dbReference type="NCBI Taxonomy" id="1317129"/>
    <lineage>
        <taxon>Eukaryota</taxon>
        <taxon>Metazoa</taxon>
        <taxon>Ecdysozoa</taxon>
        <taxon>Nematoda</taxon>
        <taxon>Chromadorea</taxon>
        <taxon>Rhabditida</taxon>
        <taxon>Rhabditina</taxon>
        <taxon>Diplogasteromorpha</taxon>
        <taxon>Diplogasteroidea</taxon>
        <taxon>Neodiplogasteridae</taxon>
        <taxon>Pristionchus</taxon>
    </lineage>
</organism>
<protein>
    <submittedName>
        <fullName evidence="2">Uncharacterized protein</fullName>
    </submittedName>
</protein>
<feature type="compositionally biased region" description="Low complexity" evidence="1">
    <location>
        <begin position="47"/>
        <end position="65"/>
    </location>
</feature>
<proteinExistence type="predicted"/>
<dbReference type="EMBL" id="BTRK01000002">
    <property type="protein sequence ID" value="GMR35321.1"/>
    <property type="molecule type" value="Genomic_DNA"/>
</dbReference>
<accession>A0AAN4ZA94</accession>
<feature type="compositionally biased region" description="Polar residues" evidence="1">
    <location>
        <begin position="88"/>
        <end position="101"/>
    </location>
</feature>
<name>A0AAN4ZA94_9BILA</name>
<sequence length="168" mass="17868">MNQTPVRIAPSATALKTAAPVSPHQLKSAKSPAPRSQKELHREAKSSRSSSSNASRRSSAPPTSNVSTARTIASRPSGTKSGKELHSSKTNARTFSATTLKEAQRSPIAARSDDSPDMVIATVQAHGNIEIDLCFNFRVRAPTGQGFGEASSPLKPKEVLINGKPVWR</sequence>
<feature type="region of interest" description="Disordered" evidence="1">
    <location>
        <begin position="1"/>
        <end position="113"/>
    </location>
</feature>
<gene>
    <name evidence="2" type="ORF">PMAYCL1PPCAC_05516</name>
</gene>
<dbReference type="AlphaFoldDB" id="A0AAN4ZA94"/>
<reference evidence="3" key="1">
    <citation type="submission" date="2022-10" db="EMBL/GenBank/DDBJ databases">
        <title>Genome assembly of Pristionchus species.</title>
        <authorList>
            <person name="Yoshida K."/>
            <person name="Sommer R.J."/>
        </authorList>
    </citation>
    <scope>NUCLEOTIDE SEQUENCE [LARGE SCALE GENOMIC DNA]</scope>
    <source>
        <strain evidence="3">RS5460</strain>
    </source>
</reference>
<dbReference type="Proteomes" id="UP001328107">
    <property type="component" value="Unassembled WGS sequence"/>
</dbReference>
<feature type="compositionally biased region" description="Polar residues" evidence="1">
    <location>
        <begin position="66"/>
        <end position="80"/>
    </location>
</feature>
<feature type="compositionally biased region" description="Basic and acidic residues" evidence="1">
    <location>
        <begin position="36"/>
        <end position="46"/>
    </location>
</feature>
<evidence type="ECO:0000313" key="2">
    <source>
        <dbReference type="EMBL" id="GMR35321.1"/>
    </source>
</evidence>
<feature type="non-terminal residue" evidence="2">
    <location>
        <position position="168"/>
    </location>
</feature>